<feature type="transmembrane region" description="Helical" evidence="1">
    <location>
        <begin position="142"/>
        <end position="160"/>
    </location>
</feature>
<keyword evidence="1" id="KW-1133">Transmembrane helix</keyword>
<organism evidence="3 4">
    <name type="scientific">Catenovulum adriaticum</name>
    <dbReference type="NCBI Taxonomy" id="2984846"/>
    <lineage>
        <taxon>Bacteria</taxon>
        <taxon>Pseudomonadati</taxon>
        <taxon>Pseudomonadota</taxon>
        <taxon>Gammaproteobacteria</taxon>
        <taxon>Alteromonadales</taxon>
        <taxon>Alteromonadaceae</taxon>
        <taxon>Catenovulum</taxon>
    </lineage>
</organism>
<feature type="transmembrane region" description="Helical" evidence="1">
    <location>
        <begin position="193"/>
        <end position="210"/>
    </location>
</feature>
<keyword evidence="1" id="KW-0812">Transmembrane</keyword>
<evidence type="ECO:0000313" key="3">
    <source>
        <dbReference type="EMBL" id="WAJ70347.1"/>
    </source>
</evidence>
<gene>
    <name evidence="3" type="ORF">OLW01_00585</name>
</gene>
<feature type="transmembrane region" description="Helical" evidence="1">
    <location>
        <begin position="12"/>
        <end position="37"/>
    </location>
</feature>
<evidence type="ECO:0000256" key="1">
    <source>
        <dbReference type="SAM" id="Phobius"/>
    </source>
</evidence>
<dbReference type="InterPro" id="IPR009597">
    <property type="entry name" value="DUF1206"/>
</dbReference>
<sequence>MNQILIKPQFEWGARIGYAARGIIYLLIGGLAVMAVSGGGGKTTGTKGALKSLLDEPFGQIMFGLLALGLFCYSGWRAIQSIKDADNHGNNAQGVAIRIGLFISSITHLLLAIWASSILLGFGSSGSSSNQGGLITHSWGQWLFGIAGLAIVAAGGAHLIKGWKAGFEKYMDIPQSQRVWAVPVCRIGLISRGAVYCIVGFFLVSSVWIAGTGELKSIGEALSWLRDQPFGAWLLGIIAVGLFSFGIYSSLEAVYRRIDR</sequence>
<dbReference type="Pfam" id="PF06724">
    <property type="entry name" value="DUF1206"/>
    <property type="match status" value="3"/>
</dbReference>
<protein>
    <submittedName>
        <fullName evidence="3">DUF1206 domain-containing protein</fullName>
    </submittedName>
</protein>
<feature type="transmembrane region" description="Helical" evidence="1">
    <location>
        <begin position="57"/>
        <end position="76"/>
    </location>
</feature>
<keyword evidence="4" id="KW-1185">Reference proteome</keyword>
<evidence type="ECO:0000259" key="2">
    <source>
        <dbReference type="Pfam" id="PF06724"/>
    </source>
</evidence>
<name>A0ABY7ANQ4_9ALTE</name>
<feature type="domain" description="DUF1206" evidence="2">
    <location>
        <begin position="16"/>
        <end position="83"/>
    </location>
</feature>
<keyword evidence="1" id="KW-0472">Membrane</keyword>
<accession>A0ABY7ANQ4</accession>
<feature type="transmembrane region" description="Helical" evidence="1">
    <location>
        <begin position="97"/>
        <end position="122"/>
    </location>
</feature>
<feature type="domain" description="DUF1206" evidence="2">
    <location>
        <begin position="187"/>
        <end position="256"/>
    </location>
</feature>
<proteinExistence type="predicted"/>
<feature type="domain" description="DUF1206" evidence="2">
    <location>
        <begin position="99"/>
        <end position="164"/>
    </location>
</feature>
<feature type="transmembrane region" description="Helical" evidence="1">
    <location>
        <begin position="230"/>
        <end position="251"/>
    </location>
</feature>
<dbReference type="RefSeq" id="WP_268074649.1">
    <property type="nucleotide sequence ID" value="NZ_CP109965.1"/>
</dbReference>
<evidence type="ECO:0000313" key="4">
    <source>
        <dbReference type="Proteomes" id="UP001163726"/>
    </source>
</evidence>
<dbReference type="Proteomes" id="UP001163726">
    <property type="component" value="Chromosome"/>
</dbReference>
<reference evidence="3" key="1">
    <citation type="submission" date="2022-10" db="EMBL/GenBank/DDBJ databases">
        <title>Catenovulum adriacola sp. nov. isolated in the Harbour of Susak.</title>
        <authorList>
            <person name="Schoch T."/>
            <person name="Reich S.J."/>
            <person name="Stoeferle S."/>
            <person name="Flaiz M."/>
            <person name="Kazda M."/>
            <person name="Riedel C.U."/>
            <person name="Duerre P."/>
        </authorList>
    </citation>
    <scope>NUCLEOTIDE SEQUENCE</scope>
    <source>
        <strain evidence="3">TS8</strain>
    </source>
</reference>
<dbReference type="EMBL" id="CP109965">
    <property type="protein sequence ID" value="WAJ70347.1"/>
    <property type="molecule type" value="Genomic_DNA"/>
</dbReference>